<dbReference type="EMBL" id="SAUN01000001">
    <property type="protein sequence ID" value="RVX39161.1"/>
    <property type="molecule type" value="Genomic_DNA"/>
</dbReference>
<accession>A0A438M0H7</accession>
<sequence>MAKHHTRAHNLLCRLSRIANGYSRFVTLNELRPLSSALFGHRYRLEMLAALVKEETRGGLCISQLANRCKVSSSVYYPSLKLLVSAGVVRRVSRADSDARVYYLPTGNPVWTGLRRMVEDLGVEIELHGTSDRLPEVAG</sequence>
<protein>
    <submittedName>
        <fullName evidence="1">Uncharacterized protein</fullName>
    </submittedName>
</protein>
<keyword evidence="2" id="KW-1185">Reference proteome</keyword>
<dbReference type="CDD" id="cd00090">
    <property type="entry name" value="HTH_ARSR"/>
    <property type="match status" value="1"/>
</dbReference>
<evidence type="ECO:0000313" key="1">
    <source>
        <dbReference type="EMBL" id="RVX39161.1"/>
    </source>
</evidence>
<dbReference type="Proteomes" id="UP000284824">
    <property type="component" value="Unassembled WGS sequence"/>
</dbReference>
<reference evidence="1 2" key="1">
    <citation type="submission" date="2019-01" db="EMBL/GenBank/DDBJ databases">
        <title>Sequencing the genomes of 1000 actinobacteria strains.</title>
        <authorList>
            <person name="Klenk H.-P."/>
        </authorList>
    </citation>
    <scope>NUCLEOTIDE SEQUENCE [LARGE SCALE GENOMIC DNA]</scope>
    <source>
        <strain evidence="1 2">DSM 43925</strain>
    </source>
</reference>
<organism evidence="1 2">
    <name type="scientific">Nonomuraea polychroma</name>
    <dbReference type="NCBI Taxonomy" id="46176"/>
    <lineage>
        <taxon>Bacteria</taxon>
        <taxon>Bacillati</taxon>
        <taxon>Actinomycetota</taxon>
        <taxon>Actinomycetes</taxon>
        <taxon>Streptosporangiales</taxon>
        <taxon>Streptosporangiaceae</taxon>
        <taxon>Nonomuraea</taxon>
    </lineage>
</organism>
<dbReference type="AlphaFoldDB" id="A0A438M0H7"/>
<evidence type="ECO:0000313" key="2">
    <source>
        <dbReference type="Proteomes" id="UP000284824"/>
    </source>
</evidence>
<dbReference type="InterPro" id="IPR036388">
    <property type="entry name" value="WH-like_DNA-bd_sf"/>
</dbReference>
<dbReference type="InterPro" id="IPR011991">
    <property type="entry name" value="ArsR-like_HTH"/>
</dbReference>
<gene>
    <name evidence="1" type="ORF">EDD27_1508</name>
</gene>
<comment type="caution">
    <text evidence="1">The sequence shown here is derived from an EMBL/GenBank/DDBJ whole genome shotgun (WGS) entry which is preliminary data.</text>
</comment>
<name>A0A438M0H7_9ACTN</name>
<dbReference type="Gene3D" id="1.10.10.10">
    <property type="entry name" value="Winged helix-like DNA-binding domain superfamily/Winged helix DNA-binding domain"/>
    <property type="match status" value="1"/>
</dbReference>
<dbReference type="SUPFAM" id="SSF46785">
    <property type="entry name" value="Winged helix' DNA-binding domain"/>
    <property type="match status" value="1"/>
</dbReference>
<proteinExistence type="predicted"/>
<dbReference type="InterPro" id="IPR036390">
    <property type="entry name" value="WH_DNA-bd_sf"/>
</dbReference>